<name>A0A9W7CT18_9STRA</name>
<feature type="region of interest" description="Disordered" evidence="1">
    <location>
        <begin position="190"/>
        <end position="263"/>
    </location>
</feature>
<dbReference type="AlphaFoldDB" id="A0A9W7CT18"/>
<comment type="caution">
    <text evidence="2">The sequence shown here is derived from an EMBL/GenBank/DDBJ whole genome shotgun (WGS) entry which is preliminary data.</text>
</comment>
<dbReference type="Proteomes" id="UP001165083">
    <property type="component" value="Unassembled WGS sequence"/>
</dbReference>
<feature type="region of interest" description="Disordered" evidence="1">
    <location>
        <begin position="149"/>
        <end position="173"/>
    </location>
</feature>
<evidence type="ECO:0000313" key="2">
    <source>
        <dbReference type="EMBL" id="GMF40506.1"/>
    </source>
</evidence>
<evidence type="ECO:0000256" key="1">
    <source>
        <dbReference type="SAM" id="MobiDB-lite"/>
    </source>
</evidence>
<reference evidence="2" key="1">
    <citation type="submission" date="2023-04" db="EMBL/GenBank/DDBJ databases">
        <title>Phytophthora lilii NBRC 32176.</title>
        <authorList>
            <person name="Ichikawa N."/>
            <person name="Sato H."/>
            <person name="Tonouchi N."/>
        </authorList>
    </citation>
    <scope>NUCLEOTIDE SEQUENCE</scope>
    <source>
        <strain evidence="2">NBRC 32176</strain>
    </source>
</reference>
<feature type="region of interest" description="Disordered" evidence="1">
    <location>
        <begin position="38"/>
        <end position="58"/>
    </location>
</feature>
<organism evidence="2 3">
    <name type="scientific">Phytophthora lilii</name>
    <dbReference type="NCBI Taxonomy" id="2077276"/>
    <lineage>
        <taxon>Eukaryota</taxon>
        <taxon>Sar</taxon>
        <taxon>Stramenopiles</taxon>
        <taxon>Oomycota</taxon>
        <taxon>Peronosporomycetes</taxon>
        <taxon>Peronosporales</taxon>
        <taxon>Peronosporaceae</taxon>
        <taxon>Phytophthora</taxon>
    </lineage>
</organism>
<proteinExistence type="predicted"/>
<sequence>MPTSLWVLRTATRIFRRKAASRRRAKFQKELADDCMHDSAGAHEPAHEGPQGGDPERYATQGETIIAAGGHHGHDAQYRAPHRYCTAHRGGATPIPARHGGSYPEDVAGWTFVAFTNTAFATGTSDATTLTLAVTRQHYAEQAGAQLPYPEVHGGSQADVRTAGRHDVPGGVRRWRRRPTTTALVAWSDTRTKAHRSAAGNTANQGNKDTKYLEAGHNEDPRESSCLQKDGDFDIKSVIEVPSASSGSPRRRWRSVRSGPRSTTCIAC</sequence>
<feature type="compositionally biased region" description="Basic and acidic residues" evidence="1">
    <location>
        <begin position="208"/>
        <end position="237"/>
    </location>
</feature>
<gene>
    <name evidence="2" type="ORF">Plil01_001652400</name>
</gene>
<feature type="compositionally biased region" description="Basic and acidic residues" evidence="1">
    <location>
        <begin position="38"/>
        <end position="47"/>
    </location>
</feature>
<keyword evidence="3" id="KW-1185">Reference proteome</keyword>
<dbReference type="EMBL" id="BSXW01002026">
    <property type="protein sequence ID" value="GMF40506.1"/>
    <property type="molecule type" value="Genomic_DNA"/>
</dbReference>
<accession>A0A9W7CT18</accession>
<protein>
    <submittedName>
        <fullName evidence="2">Unnamed protein product</fullName>
    </submittedName>
</protein>
<evidence type="ECO:0000313" key="3">
    <source>
        <dbReference type="Proteomes" id="UP001165083"/>
    </source>
</evidence>